<feature type="region of interest" description="Disordered" evidence="3">
    <location>
        <begin position="23"/>
        <end position="299"/>
    </location>
</feature>
<evidence type="ECO:0000313" key="5">
    <source>
        <dbReference type="Proteomes" id="UP000756921"/>
    </source>
</evidence>
<organism evidence="4 5">
    <name type="scientific">Paraphaeosphaeria minitans</name>
    <dbReference type="NCBI Taxonomy" id="565426"/>
    <lineage>
        <taxon>Eukaryota</taxon>
        <taxon>Fungi</taxon>
        <taxon>Dikarya</taxon>
        <taxon>Ascomycota</taxon>
        <taxon>Pezizomycotina</taxon>
        <taxon>Dothideomycetes</taxon>
        <taxon>Pleosporomycetidae</taxon>
        <taxon>Pleosporales</taxon>
        <taxon>Massarineae</taxon>
        <taxon>Didymosphaeriaceae</taxon>
        <taxon>Paraphaeosphaeria</taxon>
    </lineage>
</organism>
<feature type="compositionally biased region" description="Basic and acidic residues" evidence="3">
    <location>
        <begin position="276"/>
        <end position="286"/>
    </location>
</feature>
<feature type="compositionally biased region" description="Basic and acidic residues" evidence="3">
    <location>
        <begin position="57"/>
        <end position="80"/>
    </location>
</feature>
<sequence length="376" mass="42516">MADDYGEIVELGFEGVDRFATHLHDPVVDTLSNYTPLSRSKTKRDSGPRGGQQRQARQRELPEKEKFSPRRDSPQRRESSSEQDLPPHPQLQVPPPPPGAPPAGLPYQTYRPYPRGPRSAIPAVPTIPYPEVQFAGQPPRRQLPRQRSYSEPRGERYDNRSVADNIGELDSDSDVERGPRSMYSSYAPDRRRDDSWRDDDRYERVVEEGEYYGPRGTVQQVAVRTRDANRYPGAVTPRAPSPPDYGYAQRGYADGMVARGRPAPRRQRSSSWSPPRRGERRHESPCRRKRSKSPNHHRALAMVVGALVGGVAGSRVKKDDPMPNTMATVGGAILGGIAGREVEQGFDGHKERRTHQAYERGEAREKKRLSRDYNYD</sequence>
<protein>
    <recommendedName>
        <fullName evidence="6">Glycine zipper 2TM domain-containing protein</fullName>
    </recommendedName>
</protein>
<evidence type="ECO:0000256" key="1">
    <source>
        <dbReference type="ARBA" id="ARBA00004370"/>
    </source>
</evidence>
<reference evidence="4" key="1">
    <citation type="journal article" date="2020" name="Mol. Plant Microbe Interact.">
        <title>Genome Sequence of the Biocontrol Agent Coniothyrium minitans strain Conio (IMI 134523).</title>
        <authorList>
            <person name="Patel D."/>
            <person name="Shittu T.A."/>
            <person name="Baroncelli R."/>
            <person name="Muthumeenakshi S."/>
            <person name="Osborne T.H."/>
            <person name="Janganan T.K."/>
            <person name="Sreenivasaprasad S."/>
        </authorList>
    </citation>
    <scope>NUCLEOTIDE SEQUENCE</scope>
    <source>
        <strain evidence="4">Conio</strain>
    </source>
</reference>
<feature type="compositionally biased region" description="Basic and acidic residues" evidence="3">
    <location>
        <begin position="188"/>
        <end position="207"/>
    </location>
</feature>
<evidence type="ECO:0000256" key="3">
    <source>
        <dbReference type="SAM" id="MobiDB-lite"/>
    </source>
</evidence>
<evidence type="ECO:0000313" key="4">
    <source>
        <dbReference type="EMBL" id="KAF9732382.1"/>
    </source>
</evidence>
<feature type="compositionally biased region" description="Basic and acidic residues" evidence="3">
    <location>
        <begin position="148"/>
        <end position="161"/>
    </location>
</feature>
<feature type="region of interest" description="Disordered" evidence="3">
    <location>
        <begin position="340"/>
        <end position="376"/>
    </location>
</feature>
<dbReference type="PANTHER" id="PTHR35603:SF2">
    <property type="entry name" value="OUTER MEMBRANE LIPOPROTEIN"/>
    <property type="match status" value="1"/>
</dbReference>
<feature type="compositionally biased region" description="Basic residues" evidence="3">
    <location>
        <begin position="287"/>
        <end position="299"/>
    </location>
</feature>
<dbReference type="InterPro" id="IPR051407">
    <property type="entry name" value="Bact_OM_lipoprot/Surf_antigen"/>
</dbReference>
<feature type="compositionally biased region" description="Pro residues" evidence="3">
    <location>
        <begin position="86"/>
        <end position="104"/>
    </location>
</feature>
<dbReference type="EMBL" id="WJXW01000010">
    <property type="protein sequence ID" value="KAF9732382.1"/>
    <property type="molecule type" value="Genomic_DNA"/>
</dbReference>
<name>A0A9P6KMV8_9PLEO</name>
<evidence type="ECO:0000256" key="2">
    <source>
        <dbReference type="ARBA" id="ARBA00023136"/>
    </source>
</evidence>
<dbReference type="OrthoDB" id="3793260at2759"/>
<dbReference type="PANTHER" id="PTHR35603">
    <property type="match status" value="1"/>
</dbReference>
<keyword evidence="2" id="KW-0472">Membrane</keyword>
<dbReference type="AlphaFoldDB" id="A0A9P6KMV8"/>
<keyword evidence="5" id="KW-1185">Reference proteome</keyword>
<dbReference type="GO" id="GO:0016020">
    <property type="term" value="C:membrane"/>
    <property type="evidence" value="ECO:0007669"/>
    <property type="project" value="UniProtKB-SubCell"/>
</dbReference>
<gene>
    <name evidence="4" type="ORF">PMIN01_09240</name>
</gene>
<evidence type="ECO:0008006" key="6">
    <source>
        <dbReference type="Google" id="ProtNLM"/>
    </source>
</evidence>
<comment type="subcellular location">
    <subcellularLocation>
        <location evidence="1">Membrane</location>
    </subcellularLocation>
</comment>
<accession>A0A9P6KMV8</accession>
<dbReference type="Proteomes" id="UP000756921">
    <property type="component" value="Unassembled WGS sequence"/>
</dbReference>
<proteinExistence type="predicted"/>
<feature type="compositionally biased region" description="Polar residues" evidence="3">
    <location>
        <begin position="30"/>
        <end position="39"/>
    </location>
</feature>
<comment type="caution">
    <text evidence="4">The sequence shown here is derived from an EMBL/GenBank/DDBJ whole genome shotgun (WGS) entry which is preliminary data.</text>
</comment>